<organism evidence="8 9">
    <name type="scientific">Megalops atlanticus</name>
    <name type="common">Tarpon</name>
    <name type="synonym">Clupea gigantea</name>
    <dbReference type="NCBI Taxonomy" id="7932"/>
    <lineage>
        <taxon>Eukaryota</taxon>
        <taxon>Metazoa</taxon>
        <taxon>Chordata</taxon>
        <taxon>Craniata</taxon>
        <taxon>Vertebrata</taxon>
        <taxon>Euteleostomi</taxon>
        <taxon>Actinopterygii</taxon>
        <taxon>Neopterygii</taxon>
        <taxon>Teleostei</taxon>
        <taxon>Elopiformes</taxon>
        <taxon>Megalopidae</taxon>
        <taxon>Megalops</taxon>
    </lineage>
</organism>
<dbReference type="SUPFAM" id="SSF63724">
    <property type="entry name" value="Cytolysin/lectin"/>
    <property type="match status" value="1"/>
</dbReference>
<comment type="caution">
    <text evidence="8">The sequence shown here is derived from an EMBL/GenBank/DDBJ whole genome shotgun (WGS) entry which is preliminary data.</text>
</comment>
<dbReference type="InterPro" id="IPR058030">
    <property type="entry name" value="TRIM8/14/16/25/29/45/65_CC"/>
</dbReference>
<dbReference type="OrthoDB" id="8495133at2759"/>
<feature type="coiled-coil region" evidence="6">
    <location>
        <begin position="232"/>
        <end position="266"/>
    </location>
</feature>
<evidence type="ECO:0000256" key="5">
    <source>
        <dbReference type="ARBA" id="ARBA00023331"/>
    </source>
</evidence>
<dbReference type="GO" id="GO:0044218">
    <property type="term" value="C:other organism cell membrane"/>
    <property type="evidence" value="ECO:0007669"/>
    <property type="project" value="UniProtKB-KW"/>
</dbReference>
<keyword evidence="4" id="KW-1053">Target membrane</keyword>
<dbReference type="GO" id="GO:0046931">
    <property type="term" value="P:pore complex assembly"/>
    <property type="evidence" value="ECO:0007669"/>
    <property type="project" value="InterPro"/>
</dbReference>
<evidence type="ECO:0000256" key="1">
    <source>
        <dbReference type="ARBA" id="ARBA00004175"/>
    </source>
</evidence>
<keyword evidence="3" id="KW-1052">Target cell membrane</keyword>
<dbReference type="PANTHER" id="PTHR40388">
    <property type="entry name" value="BRYOPORIN"/>
    <property type="match status" value="1"/>
</dbReference>
<proteinExistence type="predicted"/>
<reference evidence="8" key="1">
    <citation type="submission" date="2021-01" db="EMBL/GenBank/DDBJ databases">
        <authorList>
            <person name="Zahm M."/>
            <person name="Roques C."/>
            <person name="Cabau C."/>
            <person name="Klopp C."/>
            <person name="Donnadieu C."/>
            <person name="Jouanno E."/>
            <person name="Lampietro C."/>
            <person name="Louis A."/>
            <person name="Herpin A."/>
            <person name="Echchiki A."/>
            <person name="Berthelot C."/>
            <person name="Parey E."/>
            <person name="Roest-Crollius H."/>
            <person name="Braasch I."/>
            <person name="Postlethwait J."/>
            <person name="Bobe J."/>
            <person name="Montfort J."/>
            <person name="Bouchez O."/>
            <person name="Begum T."/>
            <person name="Mejri S."/>
            <person name="Adams A."/>
            <person name="Chen W.-J."/>
            <person name="Guiguen Y."/>
        </authorList>
    </citation>
    <scope>NUCLEOTIDE SEQUENCE</scope>
    <source>
        <strain evidence="8">YG-15Mar2019-1</strain>
        <tissue evidence="8">Brain</tissue>
    </source>
</reference>
<protein>
    <recommendedName>
        <fullName evidence="7">TRIM8/14/16/25/29/45/65 coiled-coil region domain-containing protein</fullName>
    </recommendedName>
</protein>
<accession>A0A9D3TD36</accession>
<dbReference type="GO" id="GO:0051715">
    <property type="term" value="P:cytolysis in another organism"/>
    <property type="evidence" value="ECO:0007669"/>
    <property type="project" value="InterPro"/>
</dbReference>
<dbReference type="GO" id="GO:0015267">
    <property type="term" value="F:channel activity"/>
    <property type="evidence" value="ECO:0007669"/>
    <property type="project" value="InterPro"/>
</dbReference>
<dbReference type="GO" id="GO:0046930">
    <property type="term" value="C:pore complex"/>
    <property type="evidence" value="ECO:0007669"/>
    <property type="project" value="InterPro"/>
</dbReference>
<evidence type="ECO:0000256" key="4">
    <source>
        <dbReference type="ARBA" id="ARBA00023298"/>
    </source>
</evidence>
<evidence type="ECO:0000313" key="9">
    <source>
        <dbReference type="Proteomes" id="UP001046870"/>
    </source>
</evidence>
<gene>
    <name evidence="8" type="ORF">MATL_G00032540</name>
</gene>
<name>A0A9D3TD36_MEGAT</name>
<dbReference type="PANTHER" id="PTHR40388:SF1">
    <property type="entry name" value="BRYOPORIN"/>
    <property type="match status" value="1"/>
</dbReference>
<keyword evidence="6" id="KW-0175">Coiled coil</keyword>
<dbReference type="Pfam" id="PF25600">
    <property type="entry name" value="TRIM_CC"/>
    <property type="match status" value="1"/>
</dbReference>
<dbReference type="InterPro" id="IPR015926">
    <property type="entry name" value="Cytolysin/lectin"/>
</dbReference>
<evidence type="ECO:0000259" key="7">
    <source>
        <dbReference type="Pfam" id="PF25600"/>
    </source>
</evidence>
<sequence length="333" mass="37303">MFSVTHLGMEGPGCWDQDDHTGVYSCPQCRETFTPRPVLCKNEILAHIVEEEQKASEVCQQSHRDQLHPDSAHLSQTQGLTPRRYYQPNRDNLKAAGVAEVASAIIAGLALTKDIVHDSVAAAGRSVVIYLTNRSQTYILTSPQVYTYSGYCADPPQPTVTQGETEICSFRKTTGTACGAVGLLTYDITNDQRESVERLAIMFSVPFDYIGHDTVSTAEQRTEKQKQLGETQRKFQQRIQDREKELQDLRQAVESLTRSAQAAVEDSERIFTELIHSIERRRSEVKRADQRSGEGCNAKTPDQRAVLTVERAKDQRRIFAIFLSADTGPQHSI</sequence>
<keyword evidence="4" id="KW-0472">Membrane</keyword>
<dbReference type="InterPro" id="IPR050677">
    <property type="entry name" value="Actinoporin_PFT"/>
</dbReference>
<comment type="subcellular location">
    <subcellularLocation>
        <location evidence="2">Nematocyst</location>
    </subcellularLocation>
    <subcellularLocation>
        <location evidence="1">Target cell membrane</location>
    </subcellularLocation>
</comment>
<keyword evidence="5" id="KW-0166">Nematocyst</keyword>
<dbReference type="EMBL" id="JAFDVH010000002">
    <property type="protein sequence ID" value="KAG7488318.1"/>
    <property type="molecule type" value="Genomic_DNA"/>
</dbReference>
<dbReference type="GO" id="GO:0042151">
    <property type="term" value="C:nematocyst"/>
    <property type="evidence" value="ECO:0007669"/>
    <property type="project" value="UniProtKB-SubCell"/>
</dbReference>
<evidence type="ECO:0000256" key="2">
    <source>
        <dbReference type="ARBA" id="ARBA00004532"/>
    </source>
</evidence>
<dbReference type="InterPro" id="IPR009104">
    <property type="entry name" value="Anemon_actinoporin-like"/>
</dbReference>
<dbReference type="Pfam" id="PF06369">
    <property type="entry name" value="Anemone_cytotox"/>
    <property type="match status" value="1"/>
</dbReference>
<evidence type="ECO:0000256" key="3">
    <source>
        <dbReference type="ARBA" id="ARBA00022537"/>
    </source>
</evidence>
<dbReference type="Proteomes" id="UP001046870">
    <property type="component" value="Chromosome 2"/>
</dbReference>
<dbReference type="GO" id="GO:0006812">
    <property type="term" value="P:monoatomic cation transport"/>
    <property type="evidence" value="ECO:0007669"/>
    <property type="project" value="InterPro"/>
</dbReference>
<evidence type="ECO:0000256" key="6">
    <source>
        <dbReference type="SAM" id="Coils"/>
    </source>
</evidence>
<evidence type="ECO:0000313" key="8">
    <source>
        <dbReference type="EMBL" id="KAG7488318.1"/>
    </source>
</evidence>
<dbReference type="Gene3D" id="2.60.270.20">
    <property type="entry name" value="Cytolysin/lectin"/>
    <property type="match status" value="1"/>
</dbReference>
<dbReference type="AlphaFoldDB" id="A0A9D3TD36"/>
<keyword evidence="9" id="KW-1185">Reference proteome</keyword>
<feature type="domain" description="TRIM8/14/16/25/29/45/65 coiled-coil region" evidence="7">
    <location>
        <begin position="239"/>
        <end position="287"/>
    </location>
</feature>